<dbReference type="EMBL" id="JAUKUA010000006">
    <property type="protein sequence ID" value="KAK0707785.1"/>
    <property type="molecule type" value="Genomic_DNA"/>
</dbReference>
<dbReference type="AlphaFoldDB" id="A0AA40A1W1"/>
<feature type="transmembrane region" description="Helical" evidence="1">
    <location>
        <begin position="100"/>
        <end position="118"/>
    </location>
</feature>
<dbReference type="Pfam" id="PF11917">
    <property type="entry name" value="DUF3435"/>
    <property type="match status" value="1"/>
</dbReference>
<evidence type="ECO:0000256" key="1">
    <source>
        <dbReference type="SAM" id="Phobius"/>
    </source>
</evidence>
<keyword evidence="3" id="KW-1185">Reference proteome</keyword>
<reference evidence="2" key="1">
    <citation type="submission" date="2023-06" db="EMBL/GenBank/DDBJ databases">
        <title>Genome-scale phylogeny and comparative genomics of the fungal order Sordariales.</title>
        <authorList>
            <consortium name="Lawrence Berkeley National Laboratory"/>
            <person name="Hensen N."/>
            <person name="Bonometti L."/>
            <person name="Westerberg I."/>
            <person name="Brannstrom I.O."/>
            <person name="Guillou S."/>
            <person name="Cros-Aarteil S."/>
            <person name="Calhoun S."/>
            <person name="Haridas S."/>
            <person name="Kuo A."/>
            <person name="Mondo S."/>
            <person name="Pangilinan J."/>
            <person name="Riley R."/>
            <person name="Labutti K."/>
            <person name="Andreopoulos B."/>
            <person name="Lipzen A."/>
            <person name="Chen C."/>
            <person name="Yanf M."/>
            <person name="Daum C."/>
            <person name="Ng V."/>
            <person name="Clum A."/>
            <person name="Steindorff A."/>
            <person name="Ohm R."/>
            <person name="Martin F."/>
            <person name="Silar P."/>
            <person name="Natvig D."/>
            <person name="Lalanne C."/>
            <person name="Gautier V."/>
            <person name="Ament-Velasquez S.L."/>
            <person name="Kruys A."/>
            <person name="Hutchinson M.I."/>
            <person name="Powell A.J."/>
            <person name="Barry K."/>
            <person name="Miller A.N."/>
            <person name="Grigoriev I.V."/>
            <person name="Debuchy R."/>
            <person name="Gladieux P."/>
            <person name="Thoren M.H."/>
            <person name="Johannesson H."/>
        </authorList>
    </citation>
    <scope>NUCLEOTIDE SEQUENCE</scope>
    <source>
        <strain evidence="2">SMH4607-1</strain>
    </source>
</reference>
<keyword evidence="1" id="KW-0472">Membrane</keyword>
<dbReference type="InterPro" id="IPR021842">
    <property type="entry name" value="DUF3435"/>
</dbReference>
<keyword evidence="1" id="KW-0812">Transmembrane</keyword>
<accession>A0AA40A1W1</accession>
<dbReference type="Proteomes" id="UP001172102">
    <property type="component" value="Unassembled WGS sequence"/>
</dbReference>
<comment type="caution">
    <text evidence="2">The sequence shown here is derived from an EMBL/GenBank/DDBJ whole genome shotgun (WGS) entry which is preliminary data.</text>
</comment>
<proteinExistence type="predicted"/>
<protein>
    <submittedName>
        <fullName evidence="2">Uncharacterized protein</fullName>
    </submittedName>
</protein>
<keyword evidence="1" id="KW-1133">Transmembrane helix</keyword>
<evidence type="ECO:0000313" key="3">
    <source>
        <dbReference type="Proteomes" id="UP001172102"/>
    </source>
</evidence>
<sequence length="122" mass="14237">MYMENDRYKYVYKGSWVSISSKLKCHVFTLARVGEISKGESWKGTGKGLCYKDMVMLVIWKDGKPELHFSLKREFMKGMYDEEQQRPIYILYELLPGQPLILNLILFILAISILARAFKSTT</sequence>
<organism evidence="2 3">
    <name type="scientific">Lasiosphaeris hirsuta</name>
    <dbReference type="NCBI Taxonomy" id="260670"/>
    <lineage>
        <taxon>Eukaryota</taxon>
        <taxon>Fungi</taxon>
        <taxon>Dikarya</taxon>
        <taxon>Ascomycota</taxon>
        <taxon>Pezizomycotina</taxon>
        <taxon>Sordariomycetes</taxon>
        <taxon>Sordariomycetidae</taxon>
        <taxon>Sordariales</taxon>
        <taxon>Lasiosphaeriaceae</taxon>
        <taxon>Lasiosphaeris</taxon>
    </lineage>
</organism>
<name>A0AA40A1W1_9PEZI</name>
<gene>
    <name evidence="2" type="ORF">B0H67DRAFT_322241</name>
</gene>
<evidence type="ECO:0000313" key="2">
    <source>
        <dbReference type="EMBL" id="KAK0707785.1"/>
    </source>
</evidence>